<dbReference type="InterPro" id="IPR017972">
    <property type="entry name" value="Cyt_P450_CS"/>
</dbReference>
<comment type="catalytic activity">
    <reaction evidence="32">
        <text>testosterone + reduced [NADPH--hemoprotein reductase] + O2 = 6beta,17beta-dihydroxyandrost-4-en-3-one + oxidized [NADPH--hemoprotein reductase] + H2O + H(+)</text>
        <dbReference type="Rhea" id="RHEA:46296"/>
        <dbReference type="Rhea" id="RHEA-COMP:11964"/>
        <dbReference type="Rhea" id="RHEA-COMP:11965"/>
        <dbReference type="ChEBI" id="CHEBI:15377"/>
        <dbReference type="ChEBI" id="CHEBI:15378"/>
        <dbReference type="ChEBI" id="CHEBI:15379"/>
        <dbReference type="ChEBI" id="CHEBI:17347"/>
        <dbReference type="ChEBI" id="CHEBI:34477"/>
        <dbReference type="ChEBI" id="CHEBI:57618"/>
        <dbReference type="ChEBI" id="CHEBI:58210"/>
    </reaction>
    <physiologicalReaction direction="left-to-right" evidence="32">
        <dbReference type="Rhea" id="RHEA:46297"/>
    </physiologicalReaction>
</comment>
<evidence type="ECO:0000256" key="47">
    <source>
        <dbReference type="RuleBase" id="RU000461"/>
    </source>
</evidence>
<keyword evidence="22" id="KW-0966">Cell projection</keyword>
<dbReference type="InterPro" id="IPR002401">
    <property type="entry name" value="Cyt_P450_E_grp-I"/>
</dbReference>
<keyword evidence="17 47" id="KW-0503">Monooxygenase</keyword>
<comment type="caution">
    <text evidence="49">The sequence shown here is derived from an EMBL/GenBank/DDBJ whole genome shotgun (WGS) entry which is preliminary data.</text>
</comment>
<proteinExistence type="inferred from homology"/>
<comment type="catalytic activity">
    <reaction evidence="37">
        <text>7-dehydrocholesterol + reduced [NADPH--hemoprotein reductase] + O2 = cholesta-5,7-dien-3beta,24S-diol + oxidized [NADPH--hemoprotein reductase] + H2O + H(+)</text>
        <dbReference type="Rhea" id="RHEA:53244"/>
        <dbReference type="Rhea" id="RHEA-COMP:11964"/>
        <dbReference type="Rhea" id="RHEA-COMP:11965"/>
        <dbReference type="ChEBI" id="CHEBI:15377"/>
        <dbReference type="ChEBI" id="CHEBI:15378"/>
        <dbReference type="ChEBI" id="CHEBI:15379"/>
        <dbReference type="ChEBI" id="CHEBI:17759"/>
        <dbReference type="ChEBI" id="CHEBI:57618"/>
        <dbReference type="ChEBI" id="CHEBI:58210"/>
        <dbReference type="ChEBI" id="CHEBI:137061"/>
    </reaction>
    <physiologicalReaction direction="left-to-right" evidence="37">
        <dbReference type="Rhea" id="RHEA:53245"/>
    </physiologicalReaction>
</comment>
<comment type="catalytic activity">
    <reaction evidence="33">
        <text>4beta-hydroxycholesterol + reduced [NADPH--hemoprotein reductase] + O2 = 4beta,24S-dihydroxycholesterol + oxidized [NADPH--hemoprotein reductase] + H2O + H(+)</text>
        <dbReference type="Rhea" id="RHEA:46392"/>
        <dbReference type="Rhea" id="RHEA-COMP:11964"/>
        <dbReference type="Rhea" id="RHEA-COMP:11965"/>
        <dbReference type="ChEBI" id="CHEBI:15377"/>
        <dbReference type="ChEBI" id="CHEBI:15378"/>
        <dbReference type="ChEBI" id="CHEBI:15379"/>
        <dbReference type="ChEBI" id="CHEBI:57618"/>
        <dbReference type="ChEBI" id="CHEBI:58210"/>
        <dbReference type="ChEBI" id="CHEBI:85778"/>
        <dbReference type="ChEBI" id="CHEBI:86087"/>
    </reaction>
    <physiologicalReaction direction="left-to-right" evidence="33">
        <dbReference type="Rhea" id="RHEA:46393"/>
    </physiologicalReaction>
</comment>
<comment type="similarity">
    <text evidence="6 47">Belongs to the cytochrome P450 family.</text>
</comment>
<comment type="subcellular location">
    <subcellularLocation>
        <location evidence="3">Cell projection</location>
        <location evidence="3">Dendrite</location>
    </subcellularLocation>
    <subcellularLocation>
        <location evidence="4">Endoplasmic reticulum membrane</location>
        <topology evidence="4">Single-pass membrane protein</topology>
    </subcellularLocation>
    <subcellularLocation>
        <location evidence="2">Microsome membrane</location>
        <topology evidence="2">Single-pass membrane protein</topology>
    </subcellularLocation>
    <subcellularLocation>
        <location evidence="24">Postsynapse</location>
    </subcellularLocation>
    <subcellularLocation>
        <location evidence="23">Presynapse</location>
    </subcellularLocation>
</comment>
<dbReference type="GO" id="GO:0033781">
    <property type="term" value="F:cholesterol 24-hydroxylase activity"/>
    <property type="evidence" value="ECO:0007669"/>
    <property type="project" value="UniProtKB-EC"/>
</dbReference>
<evidence type="ECO:0000256" key="23">
    <source>
        <dbReference type="ARBA" id="ARBA00034106"/>
    </source>
</evidence>
<evidence type="ECO:0000256" key="3">
    <source>
        <dbReference type="ARBA" id="ARBA00004279"/>
    </source>
</evidence>
<evidence type="ECO:0000256" key="40">
    <source>
        <dbReference type="ARBA" id="ARBA00054645"/>
    </source>
</evidence>
<comment type="catalytic activity">
    <reaction evidence="31">
        <text>testosterone + reduced [NADPH--hemoprotein reductase] + O2 = 16beta,17beta-dihydroxyandrost-4-en-3-one + oxidized [NADPH--hemoprotein reductase] + H2O + H(+)</text>
        <dbReference type="Rhea" id="RHEA:46304"/>
        <dbReference type="Rhea" id="RHEA-COMP:11964"/>
        <dbReference type="Rhea" id="RHEA-COMP:11965"/>
        <dbReference type="ChEBI" id="CHEBI:15377"/>
        <dbReference type="ChEBI" id="CHEBI:15378"/>
        <dbReference type="ChEBI" id="CHEBI:15379"/>
        <dbReference type="ChEBI" id="CHEBI:17347"/>
        <dbReference type="ChEBI" id="CHEBI:57618"/>
        <dbReference type="ChEBI" id="CHEBI:58210"/>
        <dbReference type="ChEBI" id="CHEBI:83027"/>
    </reaction>
    <physiologicalReaction direction="left-to-right" evidence="31">
        <dbReference type="Rhea" id="RHEA:46305"/>
    </physiologicalReaction>
</comment>
<evidence type="ECO:0000256" key="36">
    <source>
        <dbReference type="ARBA" id="ARBA00051763"/>
    </source>
</evidence>
<evidence type="ECO:0000256" key="21">
    <source>
        <dbReference type="ARBA" id="ARBA00023221"/>
    </source>
</evidence>
<evidence type="ECO:0000256" key="43">
    <source>
        <dbReference type="ARBA" id="ARBA00077287"/>
    </source>
</evidence>
<comment type="pathway">
    <text evidence="25">Steroid metabolism; cholesterol degradation.</text>
</comment>
<dbReference type="InterPro" id="IPR039983">
    <property type="entry name" value="CYP46A1"/>
</dbReference>
<dbReference type="PANTHER" id="PTHR24293:SF1">
    <property type="entry name" value="CHOLESTEROL 24-HYDROXYLASE"/>
    <property type="match status" value="1"/>
</dbReference>
<evidence type="ECO:0000256" key="29">
    <source>
        <dbReference type="ARBA" id="ARBA00050696"/>
    </source>
</evidence>
<comment type="catalytic activity">
    <reaction evidence="39">
        <text>desmosterol + reduced [NADPH--hemoprotein reductase] + O2 = (24S)-25-epoxycholesterol + oxidized [NADPH--hemoprotein reductase] + H2O + H(+)</text>
        <dbReference type="Rhea" id="RHEA:53232"/>
        <dbReference type="Rhea" id="RHEA-COMP:11964"/>
        <dbReference type="Rhea" id="RHEA-COMP:11965"/>
        <dbReference type="ChEBI" id="CHEBI:15377"/>
        <dbReference type="ChEBI" id="CHEBI:15378"/>
        <dbReference type="ChEBI" id="CHEBI:15379"/>
        <dbReference type="ChEBI" id="CHEBI:17737"/>
        <dbReference type="ChEBI" id="CHEBI:41633"/>
        <dbReference type="ChEBI" id="CHEBI:57618"/>
        <dbReference type="ChEBI" id="CHEBI:58210"/>
    </reaction>
    <physiologicalReaction direction="left-to-right" evidence="39">
        <dbReference type="Rhea" id="RHEA:53233"/>
    </physiologicalReaction>
</comment>
<comment type="catalytic activity">
    <reaction evidence="26">
        <text>desmosterol + reduced [NADPH--hemoprotein reductase] + O2 = (24Z),26-hydroxydesmosterol + oxidized [NADPH--hemoprotein reductase] + H2O + H(+)</text>
        <dbReference type="Rhea" id="RHEA:53236"/>
        <dbReference type="Rhea" id="RHEA-COMP:11964"/>
        <dbReference type="Rhea" id="RHEA-COMP:11965"/>
        <dbReference type="ChEBI" id="CHEBI:15377"/>
        <dbReference type="ChEBI" id="CHEBI:15378"/>
        <dbReference type="ChEBI" id="CHEBI:15379"/>
        <dbReference type="ChEBI" id="CHEBI:17737"/>
        <dbReference type="ChEBI" id="CHEBI:57618"/>
        <dbReference type="ChEBI" id="CHEBI:58210"/>
        <dbReference type="ChEBI" id="CHEBI:137053"/>
    </reaction>
    <physiologicalReaction direction="left-to-right" evidence="26">
        <dbReference type="Rhea" id="RHEA:53237"/>
    </physiologicalReaction>
</comment>
<evidence type="ECO:0000256" key="2">
    <source>
        <dbReference type="ARBA" id="ARBA00004111"/>
    </source>
</evidence>
<keyword evidence="7" id="KW-0153">Cholesterol metabolism</keyword>
<evidence type="ECO:0000256" key="35">
    <source>
        <dbReference type="ARBA" id="ARBA00051748"/>
    </source>
</evidence>
<sequence>MSPEYPKDRLVYGRIFNLFGQRFLGSGLVTVCDHEHWHKQRKIMDPAFSRTYLIGVMETFNEKAEELMEKLEEKADGKKEFSMLTMMNRVTMDIIAKVAFGLDLNALKDDQTPFPRAVTLVMEGMTQSRIPFVQAWKQKLIKEVKESVRMLRRLGKECLEQRREAIQNGKEATLDILSQILKSDALEETRDDENIVDNFLTFFVAGHETTANQLSFTVMALAQHPEILERVQAEVDEVLGVKRDIDYEDLGKLTYLTQVLKESLRLYPPVPGTIRWLEKDHVINGVRIPAKTALFFNTYIMGRMERFFKDPLTFNPDRFSKDAPKPYYCYFPFSLGPRSCIGQVFSQMEAKVVMAKLLQRFEFELVPGQSFKIVDTGTLRPLDGVMCKLKSR</sequence>
<dbReference type="PANTHER" id="PTHR24293">
    <property type="entry name" value="CYTOCHROME P450 FAMILY 46 SUBFAMILY A"/>
    <property type="match status" value="1"/>
</dbReference>
<comment type="catalytic activity">
    <reaction evidence="30">
        <text>cholesterol + reduced [NADPH--hemoprotein reductase] + O2 = (24S)-hydroxycholesterol + oxidized [NADPH--hemoprotein reductase] + H2O + H(+)</text>
        <dbReference type="Rhea" id="RHEA:22716"/>
        <dbReference type="Rhea" id="RHEA-COMP:11964"/>
        <dbReference type="Rhea" id="RHEA-COMP:11965"/>
        <dbReference type="ChEBI" id="CHEBI:15377"/>
        <dbReference type="ChEBI" id="CHEBI:15378"/>
        <dbReference type="ChEBI" id="CHEBI:15379"/>
        <dbReference type="ChEBI" id="CHEBI:16113"/>
        <dbReference type="ChEBI" id="CHEBI:34310"/>
        <dbReference type="ChEBI" id="CHEBI:57618"/>
        <dbReference type="ChEBI" id="CHEBI:58210"/>
        <dbReference type="EC" id="1.14.14.25"/>
    </reaction>
    <physiologicalReaction direction="left-to-right" evidence="30">
        <dbReference type="Rhea" id="RHEA:22717"/>
    </physiologicalReaction>
</comment>
<evidence type="ECO:0000256" key="15">
    <source>
        <dbReference type="ARBA" id="ARBA00023004"/>
    </source>
</evidence>
<feature type="coiled-coil region" evidence="48">
    <location>
        <begin position="54"/>
        <end position="81"/>
    </location>
</feature>
<evidence type="ECO:0000256" key="45">
    <source>
        <dbReference type="ARBA" id="ARBA00080170"/>
    </source>
</evidence>
<comment type="cofactor">
    <cofactor evidence="1 46">
        <name>heme</name>
        <dbReference type="ChEBI" id="CHEBI:30413"/>
    </cofactor>
</comment>
<dbReference type="PRINTS" id="PR00463">
    <property type="entry name" value="EP450I"/>
</dbReference>
<dbReference type="GO" id="GO:0006707">
    <property type="term" value="P:cholesterol catabolic process"/>
    <property type="evidence" value="ECO:0007669"/>
    <property type="project" value="InterPro"/>
</dbReference>
<evidence type="ECO:0000256" key="9">
    <source>
        <dbReference type="ARBA" id="ARBA00022692"/>
    </source>
</evidence>
<evidence type="ECO:0000256" key="4">
    <source>
        <dbReference type="ARBA" id="ARBA00004389"/>
    </source>
</evidence>
<dbReference type="CDD" id="cd20613">
    <property type="entry name" value="CYP46A1-like"/>
    <property type="match status" value="1"/>
</dbReference>
<dbReference type="AlphaFoldDB" id="A0A7K6B2F2"/>
<dbReference type="PROSITE" id="PS00086">
    <property type="entry name" value="CYTOCHROME_P450"/>
    <property type="match status" value="1"/>
</dbReference>
<dbReference type="InterPro" id="IPR001128">
    <property type="entry name" value="Cyt_P450"/>
</dbReference>
<dbReference type="FunFam" id="1.10.630.10:FF:000031">
    <property type="entry name" value="cholesterol 24-hydroxylase isoform X2"/>
    <property type="match status" value="1"/>
</dbReference>
<dbReference type="SUPFAM" id="SSF48264">
    <property type="entry name" value="Cytochrome P450"/>
    <property type="match status" value="1"/>
</dbReference>
<evidence type="ECO:0000256" key="37">
    <source>
        <dbReference type="ARBA" id="ARBA00051817"/>
    </source>
</evidence>
<evidence type="ECO:0000256" key="24">
    <source>
        <dbReference type="ARBA" id="ARBA00034110"/>
    </source>
</evidence>
<evidence type="ECO:0000256" key="39">
    <source>
        <dbReference type="ARBA" id="ARBA00052870"/>
    </source>
</evidence>
<comment type="pathway">
    <text evidence="5">Lipid metabolism; C21-steroid hormone metabolism.</text>
</comment>
<keyword evidence="8 46" id="KW-0349">Heme</keyword>
<evidence type="ECO:0000313" key="50">
    <source>
        <dbReference type="Proteomes" id="UP000544127"/>
    </source>
</evidence>
<dbReference type="Proteomes" id="UP000544127">
    <property type="component" value="Unassembled WGS sequence"/>
</dbReference>
<evidence type="ECO:0000256" key="25">
    <source>
        <dbReference type="ARBA" id="ARBA00049645"/>
    </source>
</evidence>
<evidence type="ECO:0000256" key="12">
    <source>
        <dbReference type="ARBA" id="ARBA00022848"/>
    </source>
</evidence>
<evidence type="ECO:0000256" key="41">
    <source>
        <dbReference type="ARBA" id="ARBA00066440"/>
    </source>
</evidence>
<evidence type="ECO:0000256" key="16">
    <source>
        <dbReference type="ARBA" id="ARBA00023018"/>
    </source>
</evidence>
<keyword evidence="19" id="KW-0472">Membrane</keyword>
<dbReference type="GO" id="GO:0005506">
    <property type="term" value="F:iron ion binding"/>
    <property type="evidence" value="ECO:0007669"/>
    <property type="project" value="InterPro"/>
</dbReference>
<comment type="catalytic activity">
    <reaction evidence="38">
        <text>progesterone + reduced [NADPH--hemoprotein reductase] + O2 = 17alpha-hydroxyprogesterone + oxidized [NADPH--hemoprotein reductase] + H2O + H(+)</text>
        <dbReference type="Rhea" id="RHEA:46308"/>
        <dbReference type="Rhea" id="RHEA-COMP:11964"/>
        <dbReference type="Rhea" id="RHEA-COMP:11965"/>
        <dbReference type="ChEBI" id="CHEBI:15377"/>
        <dbReference type="ChEBI" id="CHEBI:15378"/>
        <dbReference type="ChEBI" id="CHEBI:15379"/>
        <dbReference type="ChEBI" id="CHEBI:17026"/>
        <dbReference type="ChEBI" id="CHEBI:17252"/>
        <dbReference type="ChEBI" id="CHEBI:57618"/>
        <dbReference type="ChEBI" id="CHEBI:58210"/>
    </reaction>
    <physiologicalReaction direction="left-to-right" evidence="38">
        <dbReference type="Rhea" id="RHEA:46309"/>
    </physiologicalReaction>
</comment>
<keyword evidence="15 46" id="KW-0408">Iron</keyword>
<keyword evidence="18" id="KW-0443">Lipid metabolism</keyword>
<keyword evidence="11" id="KW-0256">Endoplasmic reticulum</keyword>
<keyword evidence="9" id="KW-0812">Transmembrane</keyword>
<evidence type="ECO:0000256" key="18">
    <source>
        <dbReference type="ARBA" id="ARBA00023098"/>
    </source>
</evidence>
<evidence type="ECO:0000256" key="27">
    <source>
        <dbReference type="ARBA" id="ARBA00050344"/>
    </source>
</evidence>
<keyword evidence="50" id="KW-1185">Reference proteome</keyword>
<evidence type="ECO:0000256" key="33">
    <source>
        <dbReference type="ARBA" id="ARBA00051527"/>
    </source>
</evidence>
<evidence type="ECO:0000256" key="14">
    <source>
        <dbReference type="ARBA" id="ARBA00023002"/>
    </source>
</evidence>
<dbReference type="GO" id="GO:0005789">
    <property type="term" value="C:endoplasmic reticulum membrane"/>
    <property type="evidence" value="ECO:0007669"/>
    <property type="project" value="UniProtKB-SubCell"/>
</dbReference>
<keyword evidence="13" id="KW-1133">Transmembrane helix</keyword>
<evidence type="ECO:0000256" key="17">
    <source>
        <dbReference type="ARBA" id="ARBA00023033"/>
    </source>
</evidence>
<dbReference type="GO" id="GO:0030425">
    <property type="term" value="C:dendrite"/>
    <property type="evidence" value="ECO:0007669"/>
    <property type="project" value="UniProtKB-SubCell"/>
</dbReference>
<evidence type="ECO:0000256" key="26">
    <source>
        <dbReference type="ARBA" id="ARBA00050139"/>
    </source>
</evidence>
<keyword evidence="10 46" id="KW-0479">Metal-binding</keyword>
<evidence type="ECO:0000313" key="49">
    <source>
        <dbReference type="EMBL" id="NWU96470.1"/>
    </source>
</evidence>
<dbReference type="EMBL" id="VZRI01008388">
    <property type="protein sequence ID" value="NWU96470.1"/>
    <property type="molecule type" value="Genomic_DNA"/>
</dbReference>
<comment type="function">
    <text evidence="40">P450 monooxygenase that plays a major role in cholesterol homeostasis in the brain. Primarily catalyzes the hydroxylation (with S stereochemistry) at C-24 of cholesterol side chain, triggering cholesterol diffusion out of neurons and its further degradation. By promoting constant cholesterol elimination in neurons, may activate the mevalonate pathway and coordinate the synthesis of new cholesterol and nonsterol isoprenoids involved in synaptic activity and learning. Further hydroxylates cholesterol derivatives and hormone steroids on both the ring and side chain of these molecules, converting them into active oxysterols involved in lipid signaling and biosynthesis. Acts as an epoxidase converting cholesta-5,24-dien-3beta-ol/desmosterol into (24S),25-epoxycholesterol, an abundant lipid ligand of nuclear NR1H2 and NR1H3 receptors shown to promote neurogenesis in developing brain. May also catalyze the oxidative metabolism of xenobiotics, such as clotrimazole.</text>
</comment>
<name>A0A7K6B2F2_UPUEP</name>
<evidence type="ECO:0000256" key="31">
    <source>
        <dbReference type="ARBA" id="ARBA00051188"/>
    </source>
</evidence>
<reference evidence="49 50" key="1">
    <citation type="submission" date="2019-09" db="EMBL/GenBank/DDBJ databases">
        <title>Bird 10,000 Genomes (B10K) Project - Family phase.</title>
        <authorList>
            <person name="Zhang G."/>
        </authorList>
    </citation>
    <scope>NUCLEOTIDE SEQUENCE [LARGE SCALE GENOMIC DNA]</scope>
    <source>
        <strain evidence="49">B10K-DU-012-37</strain>
    </source>
</reference>
<evidence type="ECO:0000256" key="10">
    <source>
        <dbReference type="ARBA" id="ARBA00022723"/>
    </source>
</evidence>
<keyword evidence="12" id="KW-0492">Microsome</keyword>
<comment type="catalytic activity">
    <reaction evidence="34">
        <text>7alpha-hydroxycholesterol + reduced [NADPH--hemoprotein reductase] + O2 = (24S)-7alpha-dihydroxycholesterol + oxidized [NADPH--hemoprotein reductase] + H2O + H(+)</text>
        <dbReference type="Rhea" id="RHEA:46380"/>
        <dbReference type="Rhea" id="RHEA-COMP:11964"/>
        <dbReference type="Rhea" id="RHEA-COMP:11965"/>
        <dbReference type="ChEBI" id="CHEBI:15377"/>
        <dbReference type="ChEBI" id="CHEBI:15378"/>
        <dbReference type="ChEBI" id="CHEBI:15379"/>
        <dbReference type="ChEBI" id="CHEBI:17500"/>
        <dbReference type="ChEBI" id="CHEBI:37640"/>
        <dbReference type="ChEBI" id="CHEBI:57618"/>
        <dbReference type="ChEBI" id="CHEBI:58210"/>
    </reaction>
    <physiologicalReaction direction="left-to-right" evidence="34">
        <dbReference type="Rhea" id="RHEA:46381"/>
    </physiologicalReaction>
</comment>
<evidence type="ECO:0000256" key="13">
    <source>
        <dbReference type="ARBA" id="ARBA00022989"/>
    </source>
</evidence>
<comment type="catalytic activity">
    <reaction evidence="28">
        <text>(24S)-hydroxycholesterol + reduced [NADPH--hemoprotein reductase] + O2 = 24S,25-dihydroxycholesterol + oxidized [NADPH--hemoprotein reductase] + H2O + H(+)</text>
        <dbReference type="Rhea" id="RHEA:46384"/>
        <dbReference type="Rhea" id="RHEA-COMP:11964"/>
        <dbReference type="Rhea" id="RHEA-COMP:11965"/>
        <dbReference type="ChEBI" id="CHEBI:15377"/>
        <dbReference type="ChEBI" id="CHEBI:15378"/>
        <dbReference type="ChEBI" id="CHEBI:15379"/>
        <dbReference type="ChEBI" id="CHEBI:34310"/>
        <dbReference type="ChEBI" id="CHEBI:57618"/>
        <dbReference type="ChEBI" id="CHEBI:58210"/>
        <dbReference type="ChEBI" id="CHEBI:86074"/>
    </reaction>
    <physiologicalReaction direction="left-to-right" evidence="28">
        <dbReference type="Rhea" id="RHEA:46385"/>
    </physiologicalReaction>
</comment>
<keyword evidence="14 47" id="KW-0560">Oxidoreductase</keyword>
<evidence type="ECO:0000256" key="32">
    <source>
        <dbReference type="ARBA" id="ARBA00051503"/>
    </source>
</evidence>
<evidence type="ECO:0000256" key="19">
    <source>
        <dbReference type="ARBA" id="ARBA00023136"/>
    </source>
</evidence>
<dbReference type="GO" id="GO:0098794">
    <property type="term" value="C:postsynapse"/>
    <property type="evidence" value="ECO:0007669"/>
    <property type="project" value="UniProtKB-SubCell"/>
</dbReference>
<evidence type="ECO:0000256" key="38">
    <source>
        <dbReference type="ARBA" id="ARBA00052074"/>
    </source>
</evidence>
<keyword evidence="16" id="KW-0770">Synapse</keyword>
<comment type="catalytic activity">
    <reaction evidence="36">
        <text>(24S)-hydroxycholesterol + reduced [NADPH--hemoprotein reductase] + O2 = (24S,25R)-24,26-dihydroxycholesterol + oxidized [NADPH--hemoprotein reductase] + H2O + H(+)</text>
        <dbReference type="Rhea" id="RHEA:46388"/>
        <dbReference type="Rhea" id="RHEA-COMP:11964"/>
        <dbReference type="Rhea" id="RHEA-COMP:11965"/>
        <dbReference type="ChEBI" id="CHEBI:15377"/>
        <dbReference type="ChEBI" id="CHEBI:15378"/>
        <dbReference type="ChEBI" id="CHEBI:15379"/>
        <dbReference type="ChEBI" id="CHEBI:34310"/>
        <dbReference type="ChEBI" id="CHEBI:57618"/>
        <dbReference type="ChEBI" id="CHEBI:58210"/>
        <dbReference type="ChEBI" id="CHEBI:86165"/>
    </reaction>
    <physiologicalReaction direction="left-to-right" evidence="36">
        <dbReference type="Rhea" id="RHEA:46389"/>
    </physiologicalReaction>
</comment>
<evidence type="ECO:0000256" key="11">
    <source>
        <dbReference type="ARBA" id="ARBA00022824"/>
    </source>
</evidence>
<accession>A0A7K6B2F2</accession>
<evidence type="ECO:0000256" key="30">
    <source>
        <dbReference type="ARBA" id="ARBA00050991"/>
    </source>
</evidence>
<evidence type="ECO:0000256" key="22">
    <source>
        <dbReference type="ARBA" id="ARBA00023273"/>
    </source>
</evidence>
<evidence type="ECO:0000256" key="5">
    <source>
        <dbReference type="ARBA" id="ARBA00005108"/>
    </source>
</evidence>
<dbReference type="Pfam" id="PF00067">
    <property type="entry name" value="p450"/>
    <property type="match status" value="1"/>
</dbReference>
<evidence type="ECO:0000256" key="42">
    <source>
        <dbReference type="ARBA" id="ARBA00068948"/>
    </source>
</evidence>
<evidence type="ECO:0000256" key="34">
    <source>
        <dbReference type="ARBA" id="ARBA00051606"/>
    </source>
</evidence>
<dbReference type="InterPro" id="IPR036396">
    <property type="entry name" value="Cyt_P450_sf"/>
</dbReference>
<evidence type="ECO:0000256" key="7">
    <source>
        <dbReference type="ARBA" id="ARBA00022548"/>
    </source>
</evidence>
<dbReference type="GO" id="GO:0098793">
    <property type="term" value="C:presynapse"/>
    <property type="evidence" value="ECO:0007669"/>
    <property type="project" value="UniProtKB-SubCell"/>
</dbReference>
<dbReference type="PRINTS" id="PR00385">
    <property type="entry name" value="P450"/>
</dbReference>
<feature type="non-terminal residue" evidence="49">
    <location>
        <position position="392"/>
    </location>
</feature>
<evidence type="ECO:0000256" key="46">
    <source>
        <dbReference type="PIRSR" id="PIRSR602401-1"/>
    </source>
</evidence>
<keyword evidence="20" id="KW-1207">Sterol metabolism</keyword>
<protein>
    <recommendedName>
        <fullName evidence="42">Cholesterol 24-hydroxylase</fullName>
        <ecNumber evidence="41">1.14.14.25</ecNumber>
    </recommendedName>
    <alternativeName>
        <fullName evidence="44">Cholesterol 24-monooxygenase</fullName>
    </alternativeName>
    <alternativeName>
        <fullName evidence="43">Cholesterol 24S-hydroxylase</fullName>
    </alternativeName>
    <alternativeName>
        <fullName evidence="45">Cytochrome P450 46A1</fullName>
    </alternativeName>
</protein>
<dbReference type="GO" id="GO:0020037">
    <property type="term" value="F:heme binding"/>
    <property type="evidence" value="ECO:0007669"/>
    <property type="project" value="InterPro"/>
</dbReference>
<dbReference type="EC" id="1.14.14.25" evidence="41"/>
<evidence type="ECO:0000256" key="20">
    <source>
        <dbReference type="ARBA" id="ARBA00023166"/>
    </source>
</evidence>
<evidence type="ECO:0000256" key="44">
    <source>
        <dbReference type="ARBA" id="ARBA00079170"/>
    </source>
</evidence>
<comment type="catalytic activity">
    <reaction evidence="35">
        <text>cholestanol + reduced [NADPH--hemoprotein reductase] + O2 = (24S)-hydroxycholestanol + oxidized [NADPH--hemoprotein reductase] + H2O + H(+)</text>
        <dbReference type="Rhea" id="RHEA:53808"/>
        <dbReference type="Rhea" id="RHEA-COMP:11964"/>
        <dbReference type="Rhea" id="RHEA-COMP:11965"/>
        <dbReference type="ChEBI" id="CHEBI:15377"/>
        <dbReference type="ChEBI" id="CHEBI:15378"/>
        <dbReference type="ChEBI" id="CHEBI:15379"/>
        <dbReference type="ChEBI" id="CHEBI:57618"/>
        <dbReference type="ChEBI" id="CHEBI:58210"/>
        <dbReference type="ChEBI" id="CHEBI:86570"/>
        <dbReference type="ChEBI" id="CHEBI:137687"/>
    </reaction>
    <physiologicalReaction direction="left-to-right" evidence="35">
        <dbReference type="Rhea" id="RHEA:53809"/>
    </physiologicalReaction>
</comment>
<comment type="catalytic activity">
    <reaction evidence="29">
        <text>7-dehydrocholesterol + reduced [NADPH--hemoprotein reductase] + O2 = cholesta-5,7-dien-3beta,25-diol + oxidized [NADPH--hemoprotein reductase] + H2O + H(+)</text>
        <dbReference type="Rhea" id="RHEA:53240"/>
        <dbReference type="Rhea" id="RHEA-COMP:11964"/>
        <dbReference type="Rhea" id="RHEA-COMP:11965"/>
        <dbReference type="ChEBI" id="CHEBI:15377"/>
        <dbReference type="ChEBI" id="CHEBI:15378"/>
        <dbReference type="ChEBI" id="CHEBI:15379"/>
        <dbReference type="ChEBI" id="CHEBI:17759"/>
        <dbReference type="ChEBI" id="CHEBI:57618"/>
        <dbReference type="ChEBI" id="CHEBI:58210"/>
        <dbReference type="ChEBI" id="CHEBI:137057"/>
    </reaction>
    <physiologicalReaction direction="left-to-right" evidence="29">
        <dbReference type="Rhea" id="RHEA:53241"/>
    </physiologicalReaction>
</comment>
<evidence type="ECO:0000256" key="8">
    <source>
        <dbReference type="ARBA" id="ARBA00022617"/>
    </source>
</evidence>
<evidence type="ECO:0000256" key="28">
    <source>
        <dbReference type="ARBA" id="ARBA00050430"/>
    </source>
</evidence>
<comment type="catalytic activity">
    <reaction evidence="27">
        <text>testosterone + reduced [NADPH--hemoprotein reductase] + O2 = 2-hydroxytestosterone + oxidized [NADPH--hemoprotein reductase] + H2O + H(+)</text>
        <dbReference type="Rhea" id="RHEA:46300"/>
        <dbReference type="Rhea" id="RHEA-COMP:11964"/>
        <dbReference type="Rhea" id="RHEA-COMP:11965"/>
        <dbReference type="ChEBI" id="CHEBI:15377"/>
        <dbReference type="ChEBI" id="CHEBI:15378"/>
        <dbReference type="ChEBI" id="CHEBI:15379"/>
        <dbReference type="ChEBI" id="CHEBI:17347"/>
        <dbReference type="ChEBI" id="CHEBI:57618"/>
        <dbReference type="ChEBI" id="CHEBI:58210"/>
        <dbReference type="ChEBI" id="CHEBI:86013"/>
    </reaction>
    <physiologicalReaction direction="left-to-right" evidence="27">
        <dbReference type="Rhea" id="RHEA:46301"/>
    </physiologicalReaction>
</comment>
<evidence type="ECO:0000256" key="1">
    <source>
        <dbReference type="ARBA" id="ARBA00001971"/>
    </source>
</evidence>
<feature type="non-terminal residue" evidence="49">
    <location>
        <position position="1"/>
    </location>
</feature>
<keyword evidence="21" id="KW-0753">Steroid metabolism</keyword>
<dbReference type="OrthoDB" id="1470350at2759"/>
<feature type="binding site" description="axial binding residue" evidence="46">
    <location>
        <position position="340"/>
    </location>
    <ligand>
        <name>heme</name>
        <dbReference type="ChEBI" id="CHEBI:30413"/>
    </ligand>
    <ligandPart>
        <name>Fe</name>
        <dbReference type="ChEBI" id="CHEBI:18248"/>
    </ligandPart>
</feature>
<dbReference type="Gene3D" id="1.10.630.10">
    <property type="entry name" value="Cytochrome P450"/>
    <property type="match status" value="1"/>
</dbReference>
<gene>
    <name evidence="49" type="primary">Cyp46a1</name>
    <name evidence="49" type="ORF">UPUEPO_R13989</name>
</gene>
<keyword evidence="48" id="KW-0175">Coiled coil</keyword>
<evidence type="ECO:0000256" key="48">
    <source>
        <dbReference type="SAM" id="Coils"/>
    </source>
</evidence>
<evidence type="ECO:0000256" key="6">
    <source>
        <dbReference type="ARBA" id="ARBA00010617"/>
    </source>
</evidence>
<organism evidence="49 50">
    <name type="scientific">Upupa epops</name>
    <name type="common">Eurasian hoopoe</name>
    <dbReference type="NCBI Taxonomy" id="57439"/>
    <lineage>
        <taxon>Eukaryota</taxon>
        <taxon>Metazoa</taxon>
        <taxon>Chordata</taxon>
        <taxon>Craniata</taxon>
        <taxon>Vertebrata</taxon>
        <taxon>Euteleostomi</taxon>
        <taxon>Archelosauria</taxon>
        <taxon>Archosauria</taxon>
        <taxon>Dinosauria</taxon>
        <taxon>Saurischia</taxon>
        <taxon>Theropoda</taxon>
        <taxon>Coelurosauria</taxon>
        <taxon>Aves</taxon>
        <taxon>Neognathae</taxon>
        <taxon>Neoaves</taxon>
        <taxon>Telluraves</taxon>
        <taxon>Coraciimorphae</taxon>
        <taxon>Bucerotiformes</taxon>
        <taxon>Upupidae</taxon>
        <taxon>Upupa</taxon>
    </lineage>
</organism>